<organism evidence="1 2">
    <name type="scientific">Coprinellus micaceus</name>
    <name type="common">Glistening ink-cap mushroom</name>
    <name type="synonym">Coprinus micaceus</name>
    <dbReference type="NCBI Taxonomy" id="71717"/>
    <lineage>
        <taxon>Eukaryota</taxon>
        <taxon>Fungi</taxon>
        <taxon>Dikarya</taxon>
        <taxon>Basidiomycota</taxon>
        <taxon>Agaricomycotina</taxon>
        <taxon>Agaricomycetes</taxon>
        <taxon>Agaricomycetidae</taxon>
        <taxon>Agaricales</taxon>
        <taxon>Agaricineae</taxon>
        <taxon>Psathyrellaceae</taxon>
        <taxon>Coprinellus</taxon>
    </lineage>
</organism>
<evidence type="ECO:0000313" key="2">
    <source>
        <dbReference type="Proteomes" id="UP000298030"/>
    </source>
</evidence>
<sequence>MPHEVRPQGAPHNTCSEANWFTWVNLQAQLQAYPWDDLQGDPPHELTWIAGDFLVPSSAKFTIQNSKNRTCMRAGDVIASAPRASALATYPHIDLTGLHRSERQIPIVEIHWRGLKLRARRQTVAPHAHLSKGGDVILRAGAAARDPNIHHYIGASQSAPVYLFQPSPGGNLATDLNLAMVESSAVQVPQQQSVGSPRSIALRNLPTVHRRLVDIGERLEWRSSSEKGRGVPHGNLWRVLGWGEGWVGHRRPSTSRRMAAIDRSRGDVDERERAKPIVIQYIVWTNTLTRRRTYSTDRAGGYAKQQTVEDGKGIELRSKGGEAGYSEACSQRELGMSALVRLGRYQTEDENRGVGGDRCGRGELRMAQGRVNAAARSRRIGSAVTSYDCMRWPRLSGA</sequence>
<dbReference type="Proteomes" id="UP000298030">
    <property type="component" value="Unassembled WGS sequence"/>
</dbReference>
<reference evidence="1 2" key="1">
    <citation type="journal article" date="2019" name="Nat. Ecol. Evol.">
        <title>Megaphylogeny resolves global patterns of mushroom evolution.</title>
        <authorList>
            <person name="Varga T."/>
            <person name="Krizsan K."/>
            <person name="Foldi C."/>
            <person name="Dima B."/>
            <person name="Sanchez-Garcia M."/>
            <person name="Sanchez-Ramirez S."/>
            <person name="Szollosi G.J."/>
            <person name="Szarkandi J.G."/>
            <person name="Papp V."/>
            <person name="Albert L."/>
            <person name="Andreopoulos W."/>
            <person name="Angelini C."/>
            <person name="Antonin V."/>
            <person name="Barry K.W."/>
            <person name="Bougher N.L."/>
            <person name="Buchanan P."/>
            <person name="Buyck B."/>
            <person name="Bense V."/>
            <person name="Catcheside P."/>
            <person name="Chovatia M."/>
            <person name="Cooper J."/>
            <person name="Damon W."/>
            <person name="Desjardin D."/>
            <person name="Finy P."/>
            <person name="Geml J."/>
            <person name="Haridas S."/>
            <person name="Hughes K."/>
            <person name="Justo A."/>
            <person name="Karasinski D."/>
            <person name="Kautmanova I."/>
            <person name="Kiss B."/>
            <person name="Kocsube S."/>
            <person name="Kotiranta H."/>
            <person name="LaButti K.M."/>
            <person name="Lechner B.E."/>
            <person name="Liimatainen K."/>
            <person name="Lipzen A."/>
            <person name="Lukacs Z."/>
            <person name="Mihaltcheva S."/>
            <person name="Morgado L.N."/>
            <person name="Niskanen T."/>
            <person name="Noordeloos M.E."/>
            <person name="Ohm R.A."/>
            <person name="Ortiz-Santana B."/>
            <person name="Ovrebo C."/>
            <person name="Racz N."/>
            <person name="Riley R."/>
            <person name="Savchenko A."/>
            <person name="Shiryaev A."/>
            <person name="Soop K."/>
            <person name="Spirin V."/>
            <person name="Szebenyi C."/>
            <person name="Tomsovsky M."/>
            <person name="Tulloss R.E."/>
            <person name="Uehling J."/>
            <person name="Grigoriev I.V."/>
            <person name="Vagvolgyi C."/>
            <person name="Papp T."/>
            <person name="Martin F.M."/>
            <person name="Miettinen O."/>
            <person name="Hibbett D.S."/>
            <person name="Nagy L.G."/>
        </authorList>
    </citation>
    <scope>NUCLEOTIDE SEQUENCE [LARGE SCALE GENOMIC DNA]</scope>
    <source>
        <strain evidence="1 2">FP101781</strain>
    </source>
</reference>
<proteinExistence type="predicted"/>
<name>A0A4Y7TL71_COPMI</name>
<keyword evidence="2" id="KW-1185">Reference proteome</keyword>
<dbReference type="AlphaFoldDB" id="A0A4Y7TL71"/>
<dbReference type="EMBL" id="QPFP01000010">
    <property type="protein sequence ID" value="TEB34259.1"/>
    <property type="molecule type" value="Genomic_DNA"/>
</dbReference>
<gene>
    <name evidence="1" type="ORF">FA13DRAFT_1707807</name>
</gene>
<protein>
    <submittedName>
        <fullName evidence="1">Uncharacterized protein</fullName>
    </submittedName>
</protein>
<comment type="caution">
    <text evidence="1">The sequence shown here is derived from an EMBL/GenBank/DDBJ whole genome shotgun (WGS) entry which is preliminary data.</text>
</comment>
<accession>A0A4Y7TL71</accession>
<evidence type="ECO:0000313" key="1">
    <source>
        <dbReference type="EMBL" id="TEB34259.1"/>
    </source>
</evidence>